<sequence length="194" mass="20407">MKAWSTLALFVGLSAAAVVTPDQPYKVADSAPTTAAALVPEGAPADYHTDSVVLTDQQTVKALIESRRDASRKARGTLVARDFYECSTAGNPPRANDCNTVITNVRAANQGLVIAPGACLLFQFSTCWGFFCALCERLGTDTNFIGSQLSTVQTLCVNGGSAGTVVGEAPPQWEAGFIRSNGQLPNYAGEVCKK</sequence>
<accession>A0ACC1PCT9</accession>
<keyword evidence="2" id="KW-1185">Reference proteome</keyword>
<dbReference type="EMBL" id="JAPDGR010000500">
    <property type="protein sequence ID" value="KAJ2989712.1"/>
    <property type="molecule type" value="Genomic_DNA"/>
</dbReference>
<dbReference type="Proteomes" id="UP001143856">
    <property type="component" value="Unassembled WGS sequence"/>
</dbReference>
<gene>
    <name evidence="1" type="ORF">NUW58_g3328</name>
</gene>
<organism evidence="1 2">
    <name type="scientific">Xylaria curta</name>
    <dbReference type="NCBI Taxonomy" id="42375"/>
    <lineage>
        <taxon>Eukaryota</taxon>
        <taxon>Fungi</taxon>
        <taxon>Dikarya</taxon>
        <taxon>Ascomycota</taxon>
        <taxon>Pezizomycotina</taxon>
        <taxon>Sordariomycetes</taxon>
        <taxon>Xylariomycetidae</taxon>
        <taxon>Xylariales</taxon>
        <taxon>Xylariaceae</taxon>
        <taxon>Xylaria</taxon>
    </lineage>
</organism>
<name>A0ACC1PCT9_9PEZI</name>
<evidence type="ECO:0000313" key="1">
    <source>
        <dbReference type="EMBL" id="KAJ2989712.1"/>
    </source>
</evidence>
<comment type="caution">
    <text evidence="1">The sequence shown here is derived from an EMBL/GenBank/DDBJ whole genome shotgun (WGS) entry which is preliminary data.</text>
</comment>
<reference evidence="1" key="1">
    <citation type="submission" date="2022-10" db="EMBL/GenBank/DDBJ databases">
        <title>Genome Sequence of Xylaria curta.</title>
        <authorList>
            <person name="Buettner E."/>
        </authorList>
    </citation>
    <scope>NUCLEOTIDE SEQUENCE</scope>
    <source>
        <strain evidence="1">Babe10</strain>
    </source>
</reference>
<proteinExistence type="predicted"/>
<evidence type="ECO:0000313" key="2">
    <source>
        <dbReference type="Proteomes" id="UP001143856"/>
    </source>
</evidence>
<protein>
    <submittedName>
        <fullName evidence="1">Uncharacterized protein</fullName>
    </submittedName>
</protein>